<reference evidence="1 2" key="1">
    <citation type="submission" date="2016-01" db="EMBL/GenBank/DDBJ databases">
        <title>The new phylogeny of the genus Mycobacterium.</title>
        <authorList>
            <person name="Tarcisio F."/>
            <person name="Conor M."/>
            <person name="Antonella G."/>
            <person name="Elisabetta G."/>
            <person name="Giulia F.S."/>
            <person name="Sara T."/>
            <person name="Anna F."/>
            <person name="Clotilde B."/>
            <person name="Roberto B."/>
            <person name="Veronica D.S."/>
            <person name="Fabio R."/>
            <person name="Monica P."/>
            <person name="Olivier J."/>
            <person name="Enrico T."/>
            <person name="Nicola S."/>
        </authorList>
    </citation>
    <scope>NUCLEOTIDE SEQUENCE [LARGE SCALE GENOMIC DNA]</scope>
    <source>
        <strain evidence="1 2">DSM 43505</strain>
    </source>
</reference>
<dbReference type="AlphaFoldDB" id="A0A1X1VCP4"/>
<dbReference type="Proteomes" id="UP000193738">
    <property type="component" value="Unassembled WGS sequence"/>
</dbReference>
<dbReference type="EMBL" id="LQOX01000115">
    <property type="protein sequence ID" value="ORV66833.1"/>
    <property type="molecule type" value="Genomic_DNA"/>
</dbReference>
<sequence>MVTTPPPPRLLDVSTIDDVIDGIQSIIEWSIETASAVGYFALVYQRATIAVRDAINQEMFDDGPRMTRFGVAFARRYFEALYSRFDGTGREPTRVWQVAFDVNASDSPIILQHILTAMTAHDTFDLGIAAAATAGDSLAPLQNDFDVVNAILASQVSGVLDAIGQVSPVMAGIRKLLGSKDISFVGAELKRSRDLAWTVAGDLIGVPEPNRAKIIDRYDVLVAAEIEKYLNPPWAISKMVRTIAKGESADVARNLTMLSRMAPRSGPVPRLTSQ</sequence>
<evidence type="ECO:0000313" key="1">
    <source>
        <dbReference type="EMBL" id="ORV66833.1"/>
    </source>
</evidence>
<dbReference type="InterPro" id="IPR046037">
    <property type="entry name" value="DUF5995"/>
</dbReference>
<protein>
    <submittedName>
        <fullName evidence="1">Uncharacterized protein</fullName>
    </submittedName>
</protein>
<accession>A0A1X1VCP4</accession>
<gene>
    <name evidence="1" type="ORF">AWC07_10265</name>
</gene>
<dbReference type="STRING" id="1777.AWC07_10265"/>
<dbReference type="Pfam" id="PF19458">
    <property type="entry name" value="DUF5995"/>
    <property type="match status" value="1"/>
</dbReference>
<evidence type="ECO:0000313" key="2">
    <source>
        <dbReference type="Proteomes" id="UP000193738"/>
    </source>
</evidence>
<organism evidence="1 2">
    <name type="scientific">Mycobacterium gastri</name>
    <dbReference type="NCBI Taxonomy" id="1777"/>
    <lineage>
        <taxon>Bacteria</taxon>
        <taxon>Bacillati</taxon>
        <taxon>Actinomycetota</taxon>
        <taxon>Actinomycetes</taxon>
        <taxon>Mycobacteriales</taxon>
        <taxon>Mycobacteriaceae</taxon>
        <taxon>Mycobacterium</taxon>
    </lineage>
</organism>
<name>A0A1X1VCP4_MYCGS</name>
<keyword evidence="2" id="KW-1185">Reference proteome</keyword>
<comment type="caution">
    <text evidence="1">The sequence shown here is derived from an EMBL/GenBank/DDBJ whole genome shotgun (WGS) entry which is preliminary data.</text>
</comment>
<proteinExistence type="predicted"/>